<dbReference type="GO" id="GO:0008028">
    <property type="term" value="F:monocarboxylic acid transmembrane transporter activity"/>
    <property type="evidence" value="ECO:0007669"/>
    <property type="project" value="TreeGrafter"/>
</dbReference>
<dbReference type="OrthoDB" id="6499973at2759"/>
<feature type="transmembrane region" description="Helical" evidence="3">
    <location>
        <begin position="86"/>
        <end position="105"/>
    </location>
</feature>
<dbReference type="GO" id="GO:0016020">
    <property type="term" value="C:membrane"/>
    <property type="evidence" value="ECO:0007669"/>
    <property type="project" value="UniProtKB-SubCell"/>
</dbReference>
<feature type="transmembrane region" description="Helical" evidence="3">
    <location>
        <begin position="111"/>
        <end position="131"/>
    </location>
</feature>
<sequence length="523" mass="57831">MTDDTRDARIPVDRSWAWMVLAGSLVISTINVGTEKSYGIFFIEFLRTFKGTVMMTVLINTVLTVVYCITASSLLLIGFKRLSVRASVFLGIILCAIGYSVSSFATGLDYLIASQSILIGTGNALHNPPIFMLIGEYFDKKKGLANAIFISGNSLGGIIMPPLYRYVFDKYGLRGGPIITAGITLNSLVAAALLRPTEFYTRNIPQKSTQGSEYVEKESPTNENNAKETPPNDCLGDSNNLYPLISTKRAKQHSPHDANDTNDIVDKISRSSIVRYLSNGDLASSSVSSLPGRIDHRIIAMDGEHFKTETSFLVKCKNKIDCTLMKNVLFILFLTIYCFGNVAIMCAHIYIPTYARDIGIDDQRIAIIVSIMSVTDFVGRILAGYLADLSSITPHWVVILSQIVVGVVLQFTVYYTSFWRLVVFVAIFGSTAGMIAALFPPMMIEIVGMKRYRSAMAVFIICVCLFNGLALPVLGYFRDVTNTFHFSFHVMGASSFVAIVLLIVFDVIVRKRARKKKLDLEIN</sequence>
<dbReference type="EMBL" id="NEDP02005489">
    <property type="protein sequence ID" value="OWF40068.1"/>
    <property type="molecule type" value="Genomic_DNA"/>
</dbReference>
<feature type="domain" description="Major facilitator superfamily (MFS) profile" evidence="4">
    <location>
        <begin position="327"/>
        <end position="523"/>
    </location>
</feature>
<dbReference type="InterPro" id="IPR050327">
    <property type="entry name" value="Proton-linked_MCT"/>
</dbReference>
<proteinExistence type="predicted"/>
<gene>
    <name evidence="5" type="ORF">KP79_PYT02290</name>
</gene>
<keyword evidence="3" id="KW-0812">Transmembrane</keyword>
<comment type="caution">
    <text evidence="5">The sequence shown here is derived from an EMBL/GenBank/DDBJ whole genome shotgun (WGS) entry which is preliminary data.</text>
</comment>
<evidence type="ECO:0000313" key="6">
    <source>
        <dbReference type="Proteomes" id="UP000242188"/>
    </source>
</evidence>
<dbReference type="PROSITE" id="PS50850">
    <property type="entry name" value="MFS"/>
    <property type="match status" value="1"/>
</dbReference>
<evidence type="ECO:0000256" key="1">
    <source>
        <dbReference type="ARBA" id="ARBA00004141"/>
    </source>
</evidence>
<feature type="transmembrane region" description="Helical" evidence="3">
    <location>
        <begin position="421"/>
        <end position="443"/>
    </location>
</feature>
<feature type="transmembrane region" description="Helical" evidence="3">
    <location>
        <begin position="53"/>
        <end position="79"/>
    </location>
</feature>
<protein>
    <submittedName>
        <fullName evidence="5">Monocarboxylate transporter 12</fullName>
    </submittedName>
</protein>
<evidence type="ECO:0000313" key="5">
    <source>
        <dbReference type="EMBL" id="OWF40068.1"/>
    </source>
</evidence>
<evidence type="ECO:0000259" key="4">
    <source>
        <dbReference type="PROSITE" id="PS50850"/>
    </source>
</evidence>
<feature type="transmembrane region" description="Helical" evidence="3">
    <location>
        <begin position="16"/>
        <end position="33"/>
    </location>
</feature>
<dbReference type="InterPro" id="IPR020846">
    <property type="entry name" value="MFS_dom"/>
</dbReference>
<keyword evidence="6" id="KW-1185">Reference proteome</keyword>
<feature type="region of interest" description="Disordered" evidence="2">
    <location>
        <begin position="205"/>
        <end position="238"/>
    </location>
</feature>
<name>A0A210PUA6_MIZYE</name>
<comment type="subcellular location">
    <subcellularLocation>
        <location evidence="1">Membrane</location>
        <topology evidence="1">Multi-pass membrane protein</topology>
    </subcellularLocation>
</comment>
<feature type="transmembrane region" description="Helical" evidence="3">
    <location>
        <begin position="486"/>
        <end position="509"/>
    </location>
</feature>
<keyword evidence="3" id="KW-0472">Membrane</keyword>
<accession>A0A210PUA6</accession>
<feature type="transmembrane region" description="Helical" evidence="3">
    <location>
        <begin position="328"/>
        <end position="351"/>
    </location>
</feature>
<feature type="transmembrane region" description="Helical" evidence="3">
    <location>
        <begin position="363"/>
        <end position="383"/>
    </location>
</feature>
<organism evidence="5 6">
    <name type="scientific">Mizuhopecten yessoensis</name>
    <name type="common">Japanese scallop</name>
    <name type="synonym">Patinopecten yessoensis</name>
    <dbReference type="NCBI Taxonomy" id="6573"/>
    <lineage>
        <taxon>Eukaryota</taxon>
        <taxon>Metazoa</taxon>
        <taxon>Spiralia</taxon>
        <taxon>Lophotrochozoa</taxon>
        <taxon>Mollusca</taxon>
        <taxon>Bivalvia</taxon>
        <taxon>Autobranchia</taxon>
        <taxon>Pteriomorphia</taxon>
        <taxon>Pectinida</taxon>
        <taxon>Pectinoidea</taxon>
        <taxon>Pectinidae</taxon>
        <taxon>Mizuhopecten</taxon>
    </lineage>
</organism>
<dbReference type="PANTHER" id="PTHR11360:SF306">
    <property type="entry name" value="RE01051P"/>
    <property type="match status" value="1"/>
</dbReference>
<feature type="transmembrane region" description="Helical" evidence="3">
    <location>
        <begin position="455"/>
        <end position="474"/>
    </location>
</feature>
<evidence type="ECO:0000256" key="3">
    <source>
        <dbReference type="SAM" id="Phobius"/>
    </source>
</evidence>
<dbReference type="Proteomes" id="UP000242188">
    <property type="component" value="Unassembled WGS sequence"/>
</dbReference>
<dbReference type="SUPFAM" id="SSF103473">
    <property type="entry name" value="MFS general substrate transporter"/>
    <property type="match status" value="1"/>
</dbReference>
<reference evidence="5 6" key="1">
    <citation type="journal article" date="2017" name="Nat. Ecol. Evol.">
        <title>Scallop genome provides insights into evolution of bilaterian karyotype and development.</title>
        <authorList>
            <person name="Wang S."/>
            <person name="Zhang J."/>
            <person name="Jiao W."/>
            <person name="Li J."/>
            <person name="Xun X."/>
            <person name="Sun Y."/>
            <person name="Guo X."/>
            <person name="Huan P."/>
            <person name="Dong B."/>
            <person name="Zhang L."/>
            <person name="Hu X."/>
            <person name="Sun X."/>
            <person name="Wang J."/>
            <person name="Zhao C."/>
            <person name="Wang Y."/>
            <person name="Wang D."/>
            <person name="Huang X."/>
            <person name="Wang R."/>
            <person name="Lv J."/>
            <person name="Li Y."/>
            <person name="Zhang Z."/>
            <person name="Liu B."/>
            <person name="Lu W."/>
            <person name="Hui Y."/>
            <person name="Liang J."/>
            <person name="Zhou Z."/>
            <person name="Hou R."/>
            <person name="Li X."/>
            <person name="Liu Y."/>
            <person name="Li H."/>
            <person name="Ning X."/>
            <person name="Lin Y."/>
            <person name="Zhao L."/>
            <person name="Xing Q."/>
            <person name="Dou J."/>
            <person name="Li Y."/>
            <person name="Mao J."/>
            <person name="Guo H."/>
            <person name="Dou H."/>
            <person name="Li T."/>
            <person name="Mu C."/>
            <person name="Jiang W."/>
            <person name="Fu Q."/>
            <person name="Fu X."/>
            <person name="Miao Y."/>
            <person name="Liu J."/>
            <person name="Yu Q."/>
            <person name="Li R."/>
            <person name="Liao H."/>
            <person name="Li X."/>
            <person name="Kong Y."/>
            <person name="Jiang Z."/>
            <person name="Chourrout D."/>
            <person name="Li R."/>
            <person name="Bao Z."/>
        </authorList>
    </citation>
    <scope>NUCLEOTIDE SEQUENCE [LARGE SCALE GENOMIC DNA]</scope>
    <source>
        <strain evidence="5 6">PY_sf001</strain>
    </source>
</reference>
<feature type="transmembrane region" description="Helical" evidence="3">
    <location>
        <begin position="176"/>
        <end position="194"/>
    </location>
</feature>
<keyword evidence="3" id="KW-1133">Transmembrane helix</keyword>
<dbReference type="InterPro" id="IPR011701">
    <property type="entry name" value="MFS"/>
</dbReference>
<feature type="transmembrane region" description="Helical" evidence="3">
    <location>
        <begin position="395"/>
        <end position="415"/>
    </location>
</feature>
<dbReference type="AlphaFoldDB" id="A0A210PUA6"/>
<dbReference type="PANTHER" id="PTHR11360">
    <property type="entry name" value="MONOCARBOXYLATE TRANSPORTER"/>
    <property type="match status" value="1"/>
</dbReference>
<dbReference type="InterPro" id="IPR036259">
    <property type="entry name" value="MFS_trans_sf"/>
</dbReference>
<dbReference type="Pfam" id="PF07690">
    <property type="entry name" value="MFS_1"/>
    <property type="match status" value="2"/>
</dbReference>
<feature type="transmembrane region" description="Helical" evidence="3">
    <location>
        <begin position="143"/>
        <end position="164"/>
    </location>
</feature>
<dbReference type="Gene3D" id="1.20.1250.20">
    <property type="entry name" value="MFS general substrate transporter like domains"/>
    <property type="match status" value="2"/>
</dbReference>
<evidence type="ECO:0000256" key="2">
    <source>
        <dbReference type="SAM" id="MobiDB-lite"/>
    </source>
</evidence>